<gene>
    <name evidence="2" type="ORF">SAMN06265376_101495</name>
</gene>
<dbReference type="InterPro" id="IPR013783">
    <property type="entry name" value="Ig-like_fold"/>
</dbReference>
<protein>
    <recommendedName>
        <fullName evidence="4">YtkA-like</fullName>
    </recommendedName>
</protein>
<dbReference type="AlphaFoldDB" id="A0A238W0D4"/>
<evidence type="ECO:0008006" key="4">
    <source>
        <dbReference type="Google" id="ProtNLM"/>
    </source>
</evidence>
<organism evidence="2 3">
    <name type="scientific">Dokdonia pacifica</name>
    <dbReference type="NCBI Taxonomy" id="1627892"/>
    <lineage>
        <taxon>Bacteria</taxon>
        <taxon>Pseudomonadati</taxon>
        <taxon>Bacteroidota</taxon>
        <taxon>Flavobacteriia</taxon>
        <taxon>Flavobacteriales</taxon>
        <taxon>Flavobacteriaceae</taxon>
        <taxon>Dokdonia</taxon>
    </lineage>
</organism>
<keyword evidence="1" id="KW-0732">Signal</keyword>
<evidence type="ECO:0000256" key="1">
    <source>
        <dbReference type="SAM" id="SignalP"/>
    </source>
</evidence>
<dbReference type="EMBL" id="FZNY01000001">
    <property type="protein sequence ID" value="SNR39159.1"/>
    <property type="molecule type" value="Genomic_DNA"/>
</dbReference>
<dbReference type="PROSITE" id="PS51257">
    <property type="entry name" value="PROKAR_LIPOPROTEIN"/>
    <property type="match status" value="1"/>
</dbReference>
<feature type="chain" id="PRO_5012037155" description="YtkA-like" evidence="1">
    <location>
        <begin position="19"/>
        <end position="125"/>
    </location>
</feature>
<evidence type="ECO:0000313" key="3">
    <source>
        <dbReference type="Proteomes" id="UP000198379"/>
    </source>
</evidence>
<feature type="signal peptide" evidence="1">
    <location>
        <begin position="1"/>
        <end position="18"/>
    </location>
</feature>
<dbReference type="InterPro" id="IPR014756">
    <property type="entry name" value="Ig_E-set"/>
</dbReference>
<accession>A0A238W0D4</accession>
<keyword evidence="3" id="KW-1185">Reference proteome</keyword>
<reference evidence="2 3" key="1">
    <citation type="submission" date="2017-06" db="EMBL/GenBank/DDBJ databases">
        <authorList>
            <person name="Kim H.J."/>
            <person name="Triplett B.A."/>
        </authorList>
    </citation>
    <scope>NUCLEOTIDE SEQUENCE [LARGE SCALE GENOMIC DNA]</scope>
    <source>
        <strain evidence="2 3">DSM 25597</strain>
    </source>
</reference>
<dbReference type="SUPFAM" id="SSF81296">
    <property type="entry name" value="E set domains"/>
    <property type="match status" value="1"/>
</dbReference>
<evidence type="ECO:0000313" key="2">
    <source>
        <dbReference type="EMBL" id="SNR39159.1"/>
    </source>
</evidence>
<proteinExistence type="predicted"/>
<dbReference type="Proteomes" id="UP000198379">
    <property type="component" value="Unassembled WGS sequence"/>
</dbReference>
<dbReference type="Gene3D" id="2.60.40.10">
    <property type="entry name" value="Immunoglobulins"/>
    <property type="match status" value="1"/>
</dbReference>
<sequence>MYKTIIMCLALISLASCVQEEHLKTVTFKVDMTNIEPVSQVGVKGEFTNPPWKEILPLTDTNNDGIYELTVSQTTAVSTVEFKFVHNGVYELSGKNNRALHFEYKPETLMYEGVFDNPDAKQTTK</sequence>
<name>A0A238W0D4_9FLAO</name>